<evidence type="ECO:0000313" key="3">
    <source>
        <dbReference type="Proteomes" id="UP000238479"/>
    </source>
</evidence>
<dbReference type="PANTHER" id="PTHR11439:SF467">
    <property type="entry name" value="INTEGRASE CATALYTIC DOMAIN-CONTAINING PROTEIN"/>
    <property type="match status" value="1"/>
</dbReference>
<organism evidence="2 3">
    <name type="scientific">Rosa chinensis</name>
    <name type="common">China rose</name>
    <dbReference type="NCBI Taxonomy" id="74649"/>
    <lineage>
        <taxon>Eukaryota</taxon>
        <taxon>Viridiplantae</taxon>
        <taxon>Streptophyta</taxon>
        <taxon>Embryophyta</taxon>
        <taxon>Tracheophyta</taxon>
        <taxon>Spermatophyta</taxon>
        <taxon>Magnoliopsida</taxon>
        <taxon>eudicotyledons</taxon>
        <taxon>Gunneridae</taxon>
        <taxon>Pentapetalae</taxon>
        <taxon>rosids</taxon>
        <taxon>fabids</taxon>
        <taxon>Rosales</taxon>
        <taxon>Rosaceae</taxon>
        <taxon>Rosoideae</taxon>
        <taxon>Rosoideae incertae sedis</taxon>
        <taxon>Rosa</taxon>
    </lineage>
</organism>
<dbReference type="InterPro" id="IPR043502">
    <property type="entry name" value="DNA/RNA_pol_sf"/>
</dbReference>
<sequence length="258" mass="29099">MDLPPGYEASTGGRFVCKLNKSLYGLKQSPRAWFGRFSQAMRRFGYKQSNSDHTLFLKRCEGKLTALIIYVDDMIITGDNSEEVERLKDLLASEFEMKDLGSLKYFLGIEVARGSSGIFLCQRKYVLDLLTETGMLGCRPADTPIEQNHKLAEYPNQTLTEKARYQRLVGRLIYLSHTRPDIAYAVSVVSQFMHNPSETHMEAVIRILRYLKSAPGKGLMFSKHSHLDISGYTDADWAGCVTDRKSTSETKGCGQVKC</sequence>
<proteinExistence type="predicted"/>
<keyword evidence="2" id="KW-0808">Transferase</keyword>
<gene>
    <name evidence="2" type="ORF">RchiOBHm_Chr3g0483351</name>
</gene>
<dbReference type="EC" id="2.7.7.49" evidence="2"/>
<dbReference type="EMBL" id="PDCK01000041">
    <property type="protein sequence ID" value="PRQ44810.1"/>
    <property type="molecule type" value="Genomic_DNA"/>
</dbReference>
<accession>A0A2P6REF0</accession>
<dbReference type="STRING" id="74649.A0A2P6REF0"/>
<dbReference type="Proteomes" id="UP000238479">
    <property type="component" value="Chromosome 3"/>
</dbReference>
<name>A0A2P6REF0_ROSCH</name>
<keyword evidence="2" id="KW-0548">Nucleotidyltransferase</keyword>
<keyword evidence="2" id="KW-0695">RNA-directed DNA polymerase</keyword>
<keyword evidence="3" id="KW-1185">Reference proteome</keyword>
<comment type="caution">
    <text evidence="2">The sequence shown here is derived from an EMBL/GenBank/DDBJ whole genome shotgun (WGS) entry which is preliminary data.</text>
</comment>
<dbReference type="SUPFAM" id="SSF56672">
    <property type="entry name" value="DNA/RNA polymerases"/>
    <property type="match status" value="1"/>
</dbReference>
<dbReference type="GO" id="GO:0003964">
    <property type="term" value="F:RNA-directed DNA polymerase activity"/>
    <property type="evidence" value="ECO:0007669"/>
    <property type="project" value="UniProtKB-KW"/>
</dbReference>
<dbReference type="AlphaFoldDB" id="A0A2P6REF0"/>
<dbReference type="OMA" id="CEGKLTA"/>
<reference evidence="2 3" key="1">
    <citation type="journal article" date="2018" name="Nat. Genet.">
        <title>The Rosa genome provides new insights in the design of modern roses.</title>
        <authorList>
            <person name="Bendahmane M."/>
        </authorList>
    </citation>
    <scope>NUCLEOTIDE SEQUENCE [LARGE SCALE GENOMIC DNA]</scope>
    <source>
        <strain evidence="3">cv. Old Blush</strain>
    </source>
</reference>
<evidence type="ECO:0000259" key="1">
    <source>
        <dbReference type="Pfam" id="PF07727"/>
    </source>
</evidence>
<dbReference type="InterPro" id="IPR013103">
    <property type="entry name" value="RVT_2"/>
</dbReference>
<evidence type="ECO:0000313" key="2">
    <source>
        <dbReference type="EMBL" id="PRQ44810.1"/>
    </source>
</evidence>
<feature type="domain" description="Reverse transcriptase Ty1/copia-type" evidence="1">
    <location>
        <begin position="3"/>
        <end position="146"/>
    </location>
</feature>
<dbReference type="Pfam" id="PF07727">
    <property type="entry name" value="RVT_2"/>
    <property type="match status" value="1"/>
</dbReference>
<protein>
    <submittedName>
        <fullName evidence="2">Putative RNA-directed DNA polymerase</fullName>
        <ecNumber evidence="2">2.7.7.49</ecNumber>
    </submittedName>
</protein>
<dbReference type="PANTHER" id="PTHR11439">
    <property type="entry name" value="GAG-POL-RELATED RETROTRANSPOSON"/>
    <property type="match status" value="1"/>
</dbReference>
<dbReference type="Gramene" id="PRQ44810">
    <property type="protein sequence ID" value="PRQ44810"/>
    <property type="gene ID" value="RchiOBHm_Chr3g0483351"/>
</dbReference>